<keyword evidence="4 8" id="KW-0812">Transmembrane</keyword>
<dbReference type="PANTHER" id="PTHR38686:SF1">
    <property type="entry name" value="APOLIPOPROTEIN N-ACYLTRANSFERASE"/>
    <property type="match status" value="1"/>
</dbReference>
<dbReference type="SUPFAM" id="SSF56317">
    <property type="entry name" value="Carbon-nitrogen hydrolase"/>
    <property type="match status" value="1"/>
</dbReference>
<evidence type="ECO:0000256" key="5">
    <source>
        <dbReference type="ARBA" id="ARBA00022989"/>
    </source>
</evidence>
<dbReference type="Gene3D" id="3.60.110.10">
    <property type="entry name" value="Carbon-nitrogen hydrolase"/>
    <property type="match status" value="1"/>
</dbReference>
<evidence type="ECO:0000256" key="4">
    <source>
        <dbReference type="ARBA" id="ARBA00022692"/>
    </source>
</evidence>
<dbReference type="Proteomes" id="UP001596074">
    <property type="component" value="Unassembled WGS sequence"/>
</dbReference>
<dbReference type="PANTHER" id="PTHR38686">
    <property type="entry name" value="APOLIPOPROTEIN N-ACYLTRANSFERASE"/>
    <property type="match status" value="1"/>
</dbReference>
<keyword evidence="7 8" id="KW-0012">Acyltransferase</keyword>
<comment type="caution">
    <text evidence="10">The sequence shown here is derived from an EMBL/GenBank/DDBJ whole genome shotgun (WGS) entry which is preliminary data.</text>
</comment>
<comment type="catalytic activity">
    <reaction evidence="8">
        <text>N-terminal S-1,2-diacyl-sn-glyceryl-L-cysteinyl-[lipoprotein] + a glycerophospholipid = N-acyl-S-1,2-diacyl-sn-glyceryl-L-cysteinyl-[lipoprotein] + a 2-acyl-sn-glycero-3-phospholipid + H(+)</text>
        <dbReference type="Rhea" id="RHEA:48228"/>
        <dbReference type="Rhea" id="RHEA-COMP:14681"/>
        <dbReference type="Rhea" id="RHEA-COMP:14684"/>
        <dbReference type="ChEBI" id="CHEBI:15378"/>
        <dbReference type="ChEBI" id="CHEBI:136912"/>
        <dbReference type="ChEBI" id="CHEBI:140656"/>
        <dbReference type="ChEBI" id="CHEBI:140657"/>
        <dbReference type="ChEBI" id="CHEBI:140660"/>
        <dbReference type="EC" id="2.3.1.269"/>
    </reaction>
</comment>
<dbReference type="NCBIfam" id="TIGR00546">
    <property type="entry name" value="lnt"/>
    <property type="match status" value="1"/>
</dbReference>
<proteinExistence type="inferred from homology"/>
<protein>
    <recommendedName>
        <fullName evidence="8">Apolipoprotein N-acyltransferase</fullName>
        <shortName evidence="8">ALP N-acyltransferase</shortName>
        <ecNumber evidence="8">2.3.1.269</ecNumber>
    </recommendedName>
</protein>
<dbReference type="InterPro" id="IPR004563">
    <property type="entry name" value="Apolipo_AcylTrfase"/>
</dbReference>
<name>A0ABW1A4Y4_9ACTN</name>
<organism evidence="10 11">
    <name type="scientific">Actinomadura rugatobispora</name>
    <dbReference type="NCBI Taxonomy" id="1994"/>
    <lineage>
        <taxon>Bacteria</taxon>
        <taxon>Bacillati</taxon>
        <taxon>Actinomycetota</taxon>
        <taxon>Actinomycetes</taxon>
        <taxon>Streptosporangiales</taxon>
        <taxon>Thermomonosporaceae</taxon>
        <taxon>Actinomadura</taxon>
    </lineage>
</organism>
<sequence length="481" mass="50999">MRAACLLAGALPVLTFPRPGLAWLAWVVLVPGLMLMRSAPTVRAAAVRGWWFGGAYLFAALYWTIPNIGPGLLLVAFVFGAMWAGWGAAARWLPPLAAVAVLPCIWVAIEFVRSWPRLGGPWAVLGASQWSHPTVLSLAALGGVWLISLVLVAVNTALALALLSPRHRYALLPYALALVAVGPAVYAVRSAPPADRTFRVALVQPGVVHSPAARLAEGERITARIPPVDLIVWGESSVGYDIASNHEVAARLNALATTTPLLVNEDARDAQGRISKSAILLRPDGTRERYVKTRLVPFGEYIPFRSAFGWLARISRAAGEDRVPGTGNVVMRTSPGGVVIGPLICFESTFPDLGRAVTRQGAQLLVYQSSTSTFQDSWAPPQHASLSAVRAAETGRPAVQAALTGVSAAFDAQGRKLAWADTDRRGFTVVTLRTSAPGVRTPYDRLGDYVAHLAIAVSAGTAVAAAAASARGRRRAGDAER</sequence>
<evidence type="ECO:0000256" key="3">
    <source>
        <dbReference type="ARBA" id="ARBA00022679"/>
    </source>
</evidence>
<accession>A0ABW1A4Y4</accession>
<feature type="transmembrane region" description="Helical" evidence="8">
    <location>
        <begin position="49"/>
        <end position="65"/>
    </location>
</feature>
<comment type="pathway">
    <text evidence="8">Protein modification; lipoprotein biosynthesis (N-acyl transfer).</text>
</comment>
<dbReference type="CDD" id="cd07571">
    <property type="entry name" value="ALP_N-acyl_transferase"/>
    <property type="match status" value="1"/>
</dbReference>
<dbReference type="HAMAP" id="MF_01148">
    <property type="entry name" value="Lnt"/>
    <property type="match status" value="1"/>
</dbReference>
<feature type="transmembrane region" description="Helical" evidence="8">
    <location>
        <begin position="71"/>
        <end position="89"/>
    </location>
</feature>
<keyword evidence="5 8" id="KW-1133">Transmembrane helix</keyword>
<feature type="domain" description="CN hydrolase" evidence="9">
    <location>
        <begin position="198"/>
        <end position="434"/>
    </location>
</feature>
<keyword evidence="11" id="KW-1185">Reference proteome</keyword>
<dbReference type="PROSITE" id="PS50263">
    <property type="entry name" value="CN_HYDROLASE"/>
    <property type="match status" value="1"/>
</dbReference>
<evidence type="ECO:0000256" key="7">
    <source>
        <dbReference type="ARBA" id="ARBA00023315"/>
    </source>
</evidence>
<dbReference type="EC" id="2.3.1.269" evidence="8"/>
<evidence type="ECO:0000256" key="2">
    <source>
        <dbReference type="ARBA" id="ARBA00022475"/>
    </source>
</evidence>
<dbReference type="EMBL" id="JBHSON010000051">
    <property type="protein sequence ID" value="MFC5750206.1"/>
    <property type="molecule type" value="Genomic_DNA"/>
</dbReference>
<dbReference type="InterPro" id="IPR036526">
    <property type="entry name" value="C-N_Hydrolase_sf"/>
</dbReference>
<keyword evidence="6 8" id="KW-0472">Membrane</keyword>
<evidence type="ECO:0000313" key="10">
    <source>
        <dbReference type="EMBL" id="MFC5750206.1"/>
    </source>
</evidence>
<gene>
    <name evidence="8 10" type="primary">lnt</name>
    <name evidence="10" type="ORF">ACFPZN_31665</name>
</gene>
<evidence type="ECO:0000259" key="9">
    <source>
        <dbReference type="PROSITE" id="PS50263"/>
    </source>
</evidence>
<comment type="similarity">
    <text evidence="8">Belongs to the CN hydrolase family. Apolipoprotein N-acyltransferase subfamily.</text>
</comment>
<dbReference type="RefSeq" id="WP_378285942.1">
    <property type="nucleotide sequence ID" value="NZ_JBHSON010000051.1"/>
</dbReference>
<comment type="caution">
    <text evidence="8">Lacks conserved residue(s) required for the propagation of feature annotation.</text>
</comment>
<dbReference type="InterPro" id="IPR003010">
    <property type="entry name" value="C-N_Hydrolase"/>
</dbReference>
<keyword evidence="2 8" id="KW-1003">Cell membrane</keyword>
<dbReference type="Pfam" id="PF00795">
    <property type="entry name" value="CN_hydrolase"/>
    <property type="match status" value="1"/>
</dbReference>
<evidence type="ECO:0000256" key="8">
    <source>
        <dbReference type="HAMAP-Rule" id="MF_01148"/>
    </source>
</evidence>
<dbReference type="InterPro" id="IPR045378">
    <property type="entry name" value="LNT_N"/>
</dbReference>
<reference evidence="11" key="1">
    <citation type="journal article" date="2019" name="Int. J. Syst. Evol. Microbiol.">
        <title>The Global Catalogue of Microorganisms (GCM) 10K type strain sequencing project: providing services to taxonomists for standard genome sequencing and annotation.</title>
        <authorList>
            <consortium name="The Broad Institute Genomics Platform"/>
            <consortium name="The Broad Institute Genome Sequencing Center for Infectious Disease"/>
            <person name="Wu L."/>
            <person name="Ma J."/>
        </authorList>
    </citation>
    <scope>NUCLEOTIDE SEQUENCE [LARGE SCALE GENOMIC DNA]</scope>
    <source>
        <strain evidence="11">KCTC 42087</strain>
    </source>
</reference>
<feature type="transmembrane region" description="Helical" evidence="8">
    <location>
        <begin position="135"/>
        <end position="162"/>
    </location>
</feature>
<comment type="function">
    <text evidence="8">Catalyzes the phospholipid dependent N-acylation of the N-terminal cysteine of apolipoprotein, the last step in lipoprotein maturation.</text>
</comment>
<evidence type="ECO:0000256" key="1">
    <source>
        <dbReference type="ARBA" id="ARBA00004651"/>
    </source>
</evidence>
<keyword evidence="3 8" id="KW-0808">Transferase</keyword>
<feature type="transmembrane region" description="Helical" evidence="8">
    <location>
        <begin position="169"/>
        <end position="188"/>
    </location>
</feature>
<dbReference type="Pfam" id="PF20154">
    <property type="entry name" value="LNT_N"/>
    <property type="match status" value="1"/>
</dbReference>
<evidence type="ECO:0000256" key="6">
    <source>
        <dbReference type="ARBA" id="ARBA00023136"/>
    </source>
</evidence>
<comment type="subcellular location">
    <subcellularLocation>
        <location evidence="1 8">Cell membrane</location>
        <topology evidence="1 8">Multi-pass membrane protein</topology>
    </subcellularLocation>
</comment>
<dbReference type="GO" id="GO:0016746">
    <property type="term" value="F:acyltransferase activity"/>
    <property type="evidence" value="ECO:0007669"/>
    <property type="project" value="UniProtKB-KW"/>
</dbReference>
<evidence type="ECO:0000313" key="11">
    <source>
        <dbReference type="Proteomes" id="UP001596074"/>
    </source>
</evidence>